<evidence type="ECO:0000313" key="2">
    <source>
        <dbReference type="EMBL" id="KAF2454421.1"/>
    </source>
</evidence>
<protein>
    <submittedName>
        <fullName evidence="2">Uncharacterized protein</fullName>
    </submittedName>
</protein>
<keyword evidence="3" id="KW-1185">Reference proteome</keyword>
<name>A0A6A6NRQ0_9PEZI</name>
<proteinExistence type="predicted"/>
<reference evidence="2" key="1">
    <citation type="journal article" date="2020" name="Stud. Mycol.">
        <title>101 Dothideomycetes genomes: a test case for predicting lifestyles and emergence of pathogens.</title>
        <authorList>
            <person name="Haridas S."/>
            <person name="Albert R."/>
            <person name="Binder M."/>
            <person name="Bloem J."/>
            <person name="Labutti K."/>
            <person name="Salamov A."/>
            <person name="Andreopoulos B."/>
            <person name="Baker S."/>
            <person name="Barry K."/>
            <person name="Bills G."/>
            <person name="Bluhm B."/>
            <person name="Cannon C."/>
            <person name="Castanera R."/>
            <person name="Culley D."/>
            <person name="Daum C."/>
            <person name="Ezra D."/>
            <person name="Gonzalez J."/>
            <person name="Henrissat B."/>
            <person name="Kuo A."/>
            <person name="Liang C."/>
            <person name="Lipzen A."/>
            <person name="Lutzoni F."/>
            <person name="Magnuson J."/>
            <person name="Mondo S."/>
            <person name="Nolan M."/>
            <person name="Ohm R."/>
            <person name="Pangilinan J."/>
            <person name="Park H.-J."/>
            <person name="Ramirez L."/>
            <person name="Alfaro M."/>
            <person name="Sun H."/>
            <person name="Tritt A."/>
            <person name="Yoshinaga Y."/>
            <person name="Zwiers L.-H."/>
            <person name="Turgeon B."/>
            <person name="Goodwin S."/>
            <person name="Spatafora J."/>
            <person name="Crous P."/>
            <person name="Grigoriev I."/>
        </authorList>
    </citation>
    <scope>NUCLEOTIDE SEQUENCE</scope>
    <source>
        <strain evidence="2">ATCC 16933</strain>
    </source>
</reference>
<feature type="compositionally biased region" description="Pro residues" evidence="1">
    <location>
        <begin position="251"/>
        <end position="261"/>
    </location>
</feature>
<dbReference type="EMBL" id="MU001691">
    <property type="protein sequence ID" value="KAF2454421.1"/>
    <property type="molecule type" value="Genomic_DNA"/>
</dbReference>
<dbReference type="Proteomes" id="UP000799766">
    <property type="component" value="Unassembled WGS sequence"/>
</dbReference>
<evidence type="ECO:0000313" key="3">
    <source>
        <dbReference type="Proteomes" id="UP000799766"/>
    </source>
</evidence>
<evidence type="ECO:0000256" key="1">
    <source>
        <dbReference type="SAM" id="MobiDB-lite"/>
    </source>
</evidence>
<accession>A0A6A6NRQ0</accession>
<dbReference type="AlphaFoldDB" id="A0A6A6NRQ0"/>
<feature type="region of interest" description="Disordered" evidence="1">
    <location>
        <begin position="154"/>
        <end position="177"/>
    </location>
</feature>
<sequence>MRELDRPIAQVGRSHATATAAVERAVPPSHRGRKPGVPCDYGGSPDRKKAGLGGAGHEFSMIPLGRGGSRQTCEPANAVCTRKSRRKSVQMQGPRERANAIDQIGGLEIRKEPRRKRRFQAEEQVLGWEERSLGWRGRKAEERAEPVRDLPLSAAATSSSRARTVRSFPPPPLSLSRHGHPFTPTLLTHGGCPPHSVLHALRSYAFWHLPASLPPYPALFDASVRDADAAARARSQPRHGTVTGPQTTRPKSPPLQCPRRF</sequence>
<feature type="region of interest" description="Disordered" evidence="1">
    <location>
        <begin position="230"/>
        <end position="261"/>
    </location>
</feature>
<feature type="region of interest" description="Disordered" evidence="1">
    <location>
        <begin position="1"/>
        <end position="76"/>
    </location>
</feature>
<organism evidence="2 3">
    <name type="scientific">Lineolata rhizophorae</name>
    <dbReference type="NCBI Taxonomy" id="578093"/>
    <lineage>
        <taxon>Eukaryota</taxon>
        <taxon>Fungi</taxon>
        <taxon>Dikarya</taxon>
        <taxon>Ascomycota</taxon>
        <taxon>Pezizomycotina</taxon>
        <taxon>Dothideomycetes</taxon>
        <taxon>Dothideomycetes incertae sedis</taxon>
        <taxon>Lineolatales</taxon>
        <taxon>Lineolataceae</taxon>
        <taxon>Lineolata</taxon>
    </lineage>
</organism>
<gene>
    <name evidence="2" type="ORF">BDY21DRAFT_366195</name>
</gene>